<keyword evidence="3" id="KW-0539">Nucleus</keyword>
<feature type="compositionally biased region" description="Basic and acidic residues" evidence="4">
    <location>
        <begin position="579"/>
        <end position="599"/>
    </location>
</feature>
<feature type="compositionally biased region" description="Polar residues" evidence="4">
    <location>
        <begin position="146"/>
        <end position="159"/>
    </location>
</feature>
<organism evidence="5 6">
    <name type="scientific">Galemys pyrenaicus</name>
    <name type="common">Iberian desman</name>
    <name type="synonym">Pyrenean desman</name>
    <dbReference type="NCBI Taxonomy" id="202257"/>
    <lineage>
        <taxon>Eukaryota</taxon>
        <taxon>Metazoa</taxon>
        <taxon>Chordata</taxon>
        <taxon>Craniata</taxon>
        <taxon>Vertebrata</taxon>
        <taxon>Euteleostomi</taxon>
        <taxon>Mammalia</taxon>
        <taxon>Eutheria</taxon>
        <taxon>Laurasiatheria</taxon>
        <taxon>Eulipotyphla</taxon>
        <taxon>Talpidae</taxon>
        <taxon>Galemys</taxon>
    </lineage>
</organism>
<dbReference type="AlphaFoldDB" id="A0A8J6DMN4"/>
<feature type="region of interest" description="Disordered" evidence="4">
    <location>
        <begin position="448"/>
        <end position="484"/>
    </location>
</feature>
<proteinExistence type="predicted"/>
<sequence length="599" mass="64089">MRRGLRLVSRWCIAGASQRKVNTMMICSPGQASLDPCLPRSLPLAHPKRCWLHFWVQSHVLSLGAAVLSRLPPAAAPRLLEDFALRAASLSLFQFDGDSAYVGMSDGNPELLPASQGVHREGQRPVATQARAAVLGLTLMALKAQPPSSRGQCRPQSAPGTRPSGSAERPSPVLGRLFASSPRGITPGPREAAKAERRAAAAVLDPADPSIRPVIFELRLRARFWKTGTYNGQNESNEDYEIPPITPPNLPEPSLLHLGDRDASYHPLCHGLAPNGLLPAYSYQAMDLPAIMVSNMLAQDSHLLSGQLPTVSPCRPPRSLLRRLQLWQEKGLGKQKASAWMPAQLQLPKLSSSSRLPLLGIRGDPEGEVLLLALVEFAVTRQTQRVYGRAGPSTQASPGFAPGSSRFLPAMLQMQSVARAELPVPAPVPVVPRDLPLGAPDLAGPARTCPLPLVAESSDSQPADGGQEPSHSGGWTVSPDCRSPRRHCSPVRCESLSGCDRTAGGRQPRGDRAGRVTPLPWPSLSAGGGDRVYATELSVEPGVVRRHVGVCAHGTTWESSACPAHGKCFFRTSLPPPGEARDGDREDRDDGDEKTPDGC</sequence>
<evidence type="ECO:0000256" key="2">
    <source>
        <dbReference type="ARBA" id="ARBA00023125"/>
    </source>
</evidence>
<dbReference type="EMBL" id="JAGFMF010011769">
    <property type="protein sequence ID" value="KAG8513380.1"/>
    <property type="molecule type" value="Genomic_DNA"/>
</dbReference>
<name>A0A8J6DMN4_GALPY</name>
<gene>
    <name evidence="5" type="ORF">J0S82_018707</name>
</gene>
<dbReference type="PANTHER" id="PTHR45781">
    <property type="entry name" value="AGAP000281-PA"/>
    <property type="match status" value="1"/>
</dbReference>
<dbReference type="GO" id="GO:0005634">
    <property type="term" value="C:nucleus"/>
    <property type="evidence" value="ECO:0007669"/>
    <property type="project" value="UniProtKB-SubCell"/>
</dbReference>
<evidence type="ECO:0000256" key="1">
    <source>
        <dbReference type="ARBA" id="ARBA00004123"/>
    </source>
</evidence>
<dbReference type="InterPro" id="IPR051365">
    <property type="entry name" value="TOX_HMG-box_domain"/>
</dbReference>
<protein>
    <submittedName>
        <fullName evidence="5">TOX high mobility group box family member 2</fullName>
    </submittedName>
</protein>
<evidence type="ECO:0000256" key="3">
    <source>
        <dbReference type="ARBA" id="ARBA00023242"/>
    </source>
</evidence>
<feature type="region of interest" description="Disordered" evidence="4">
    <location>
        <begin position="497"/>
        <end position="523"/>
    </location>
</feature>
<keyword evidence="6" id="KW-1185">Reference proteome</keyword>
<comment type="caution">
    <text evidence="5">The sequence shown here is derived from an EMBL/GenBank/DDBJ whole genome shotgun (WGS) entry which is preliminary data.</text>
</comment>
<feature type="region of interest" description="Disordered" evidence="4">
    <location>
        <begin position="572"/>
        <end position="599"/>
    </location>
</feature>
<evidence type="ECO:0000256" key="4">
    <source>
        <dbReference type="SAM" id="MobiDB-lite"/>
    </source>
</evidence>
<dbReference type="GO" id="GO:0031490">
    <property type="term" value="F:chromatin DNA binding"/>
    <property type="evidence" value="ECO:0007669"/>
    <property type="project" value="TreeGrafter"/>
</dbReference>
<evidence type="ECO:0000313" key="6">
    <source>
        <dbReference type="Proteomes" id="UP000700334"/>
    </source>
</evidence>
<dbReference type="Proteomes" id="UP000700334">
    <property type="component" value="Unassembled WGS sequence"/>
</dbReference>
<keyword evidence="2" id="KW-0238">DNA-binding</keyword>
<dbReference type="GO" id="GO:0006357">
    <property type="term" value="P:regulation of transcription by RNA polymerase II"/>
    <property type="evidence" value="ECO:0007669"/>
    <property type="project" value="TreeGrafter"/>
</dbReference>
<comment type="subcellular location">
    <subcellularLocation>
        <location evidence="1">Nucleus</location>
    </subcellularLocation>
</comment>
<accession>A0A8J6DMN4</accession>
<dbReference type="PANTHER" id="PTHR45781:SF5">
    <property type="entry name" value="TOX HIGH MOBILITY GROUP BOX FAMILY MEMBER 2"/>
    <property type="match status" value="1"/>
</dbReference>
<feature type="region of interest" description="Disordered" evidence="4">
    <location>
        <begin position="145"/>
        <end position="194"/>
    </location>
</feature>
<dbReference type="OrthoDB" id="10027956at2759"/>
<reference evidence="5" key="1">
    <citation type="journal article" date="2021" name="Evol. Appl.">
        <title>The genome of the Pyrenean desman and the effects of bottlenecks and inbreeding on the genomic landscape of an endangered species.</title>
        <authorList>
            <person name="Escoda L."/>
            <person name="Castresana J."/>
        </authorList>
    </citation>
    <scope>NUCLEOTIDE SEQUENCE</scope>
    <source>
        <strain evidence="5">IBE-C5619</strain>
    </source>
</reference>
<evidence type="ECO:0000313" key="5">
    <source>
        <dbReference type="EMBL" id="KAG8513380.1"/>
    </source>
</evidence>